<proteinExistence type="inferred from homology"/>
<dbReference type="SUPFAM" id="SSF102405">
    <property type="entry name" value="MCP/YpsA-like"/>
    <property type="match status" value="1"/>
</dbReference>
<dbReference type="Gene3D" id="3.40.50.450">
    <property type="match status" value="1"/>
</dbReference>
<dbReference type="InterPro" id="IPR057666">
    <property type="entry name" value="DrpA_SLOG"/>
</dbReference>
<dbReference type="NCBIfam" id="TIGR00732">
    <property type="entry name" value="dprA"/>
    <property type="match status" value="1"/>
</dbReference>
<comment type="caution">
    <text evidence="4">The sequence shown here is derived from an EMBL/GenBank/DDBJ whole genome shotgun (WGS) entry which is preliminary data.</text>
</comment>
<name>A0A5A9VZP5_9GAMM</name>
<accession>A0A5A9VZP5</accession>
<dbReference type="AlphaFoldDB" id="A0A5A9VZP5"/>
<dbReference type="InterPro" id="IPR041614">
    <property type="entry name" value="DprA_WH"/>
</dbReference>
<dbReference type="Pfam" id="PF17782">
    <property type="entry name" value="WHD_DprA"/>
    <property type="match status" value="1"/>
</dbReference>
<feature type="domain" description="DprA winged helix" evidence="3">
    <location>
        <begin position="342"/>
        <end position="391"/>
    </location>
</feature>
<comment type="similarity">
    <text evidence="1">Belongs to the DprA/Smf family.</text>
</comment>
<evidence type="ECO:0000259" key="3">
    <source>
        <dbReference type="Pfam" id="PF17782"/>
    </source>
</evidence>
<evidence type="ECO:0000256" key="1">
    <source>
        <dbReference type="ARBA" id="ARBA00006525"/>
    </source>
</evidence>
<protein>
    <submittedName>
        <fullName evidence="4">DNA-protecting protein DprA</fullName>
    </submittedName>
</protein>
<organism evidence="4 5">
    <name type="scientific">Nitrincola tapanii</name>
    <dbReference type="NCBI Taxonomy" id="1708751"/>
    <lineage>
        <taxon>Bacteria</taxon>
        <taxon>Pseudomonadati</taxon>
        <taxon>Pseudomonadota</taxon>
        <taxon>Gammaproteobacteria</taxon>
        <taxon>Oceanospirillales</taxon>
        <taxon>Oceanospirillaceae</taxon>
        <taxon>Nitrincola</taxon>
    </lineage>
</organism>
<dbReference type="RefSeq" id="WP_149391739.1">
    <property type="nucleotide sequence ID" value="NZ_SMRS01000009.1"/>
</dbReference>
<feature type="domain" description="Smf/DprA SLOG" evidence="2">
    <location>
        <begin position="78"/>
        <end position="286"/>
    </location>
</feature>
<gene>
    <name evidence="4" type="primary">dprA</name>
    <name evidence="4" type="ORF">E1H14_12080</name>
</gene>
<dbReference type="Gene3D" id="1.10.10.10">
    <property type="entry name" value="Winged helix-like DNA-binding domain superfamily/Winged helix DNA-binding domain"/>
    <property type="match status" value="1"/>
</dbReference>
<dbReference type="PANTHER" id="PTHR43022">
    <property type="entry name" value="PROTEIN SMF"/>
    <property type="match status" value="1"/>
</dbReference>
<evidence type="ECO:0000259" key="2">
    <source>
        <dbReference type="Pfam" id="PF02481"/>
    </source>
</evidence>
<dbReference type="InterPro" id="IPR036388">
    <property type="entry name" value="WH-like_DNA-bd_sf"/>
</dbReference>
<dbReference type="PANTHER" id="PTHR43022:SF1">
    <property type="entry name" value="PROTEIN SMF"/>
    <property type="match status" value="1"/>
</dbReference>
<sequence length="400" mass="43710">MLPKEWVAASLLPGIGPATLFKLYQQGIRPLALLENQLPTGWRLRHETYAALARKPHHWLALAESLLVQAEVDQQLCLCLEDPRYPARLLQLPDPPPLLWVRGDHEILHWPQIAVVGSRRPSFQGQALALEFGQKLTQRGLILTSGLALGVDSQAHRASIEEKMPGVAVLGSSLDQVYPRRNLGLAQSLLEQGGCLVSEWPPGTPPVAQNFPKRNRILSGLSLGVLVVEAAELSGSLITARLALEQGREVFALPGSLQNPMSRGCLQLIREGAELVYEVEHLLTALAPGITAQRASLSTMTSLSDAALLKAAETDVAMSLRSDADTLRSDADTKLPAQTCVAGLAPELNQVLDKIEFSAVSLDELCERLQWPFPRLQQALMELELLGYVRAEAERVERVC</sequence>
<dbReference type="OrthoDB" id="9785707at2"/>
<keyword evidence="5" id="KW-1185">Reference proteome</keyword>
<dbReference type="InterPro" id="IPR003488">
    <property type="entry name" value="DprA"/>
</dbReference>
<dbReference type="GO" id="GO:0009294">
    <property type="term" value="P:DNA-mediated transformation"/>
    <property type="evidence" value="ECO:0007669"/>
    <property type="project" value="InterPro"/>
</dbReference>
<dbReference type="Pfam" id="PF02481">
    <property type="entry name" value="DNA_processg_A"/>
    <property type="match status" value="1"/>
</dbReference>
<dbReference type="EMBL" id="SMRS01000009">
    <property type="protein sequence ID" value="KAA0873782.1"/>
    <property type="molecule type" value="Genomic_DNA"/>
</dbReference>
<reference evidence="4 5" key="1">
    <citation type="submission" date="2019-03" db="EMBL/GenBank/DDBJ databases">
        <title>Nitrincola sp. nov. isolated from an Indian soda lake.</title>
        <authorList>
            <person name="Joshi A."/>
            <person name="Thite S.V."/>
            <person name="Joseph N."/>
            <person name="Dhotre D."/>
            <person name="Moorthy M."/>
            <person name="Shouche Y.S."/>
        </authorList>
    </citation>
    <scope>NUCLEOTIDE SEQUENCE [LARGE SCALE GENOMIC DNA]</scope>
    <source>
        <strain evidence="4 5">MEB193</strain>
    </source>
</reference>
<evidence type="ECO:0000313" key="5">
    <source>
        <dbReference type="Proteomes" id="UP000325302"/>
    </source>
</evidence>
<dbReference type="Proteomes" id="UP000325302">
    <property type="component" value="Unassembled WGS sequence"/>
</dbReference>
<evidence type="ECO:0000313" key="4">
    <source>
        <dbReference type="EMBL" id="KAA0873782.1"/>
    </source>
</evidence>